<dbReference type="SUPFAM" id="SSF56300">
    <property type="entry name" value="Metallo-dependent phosphatases"/>
    <property type="match status" value="1"/>
</dbReference>
<organism evidence="6 7">
    <name type="scientific">Legionella lansingensis</name>
    <dbReference type="NCBI Taxonomy" id="45067"/>
    <lineage>
        <taxon>Bacteria</taxon>
        <taxon>Pseudomonadati</taxon>
        <taxon>Pseudomonadota</taxon>
        <taxon>Gammaproteobacteria</taxon>
        <taxon>Legionellales</taxon>
        <taxon>Legionellaceae</taxon>
        <taxon>Legionella</taxon>
    </lineage>
</organism>
<dbReference type="EC" id="3.1.4.17" evidence="6"/>
<keyword evidence="7" id="KW-1185">Reference proteome</keyword>
<dbReference type="PANTHER" id="PTHR42988">
    <property type="entry name" value="PHOSPHOHYDROLASE"/>
    <property type="match status" value="1"/>
</dbReference>
<reference evidence="6 7" key="1">
    <citation type="submission" date="2015-11" db="EMBL/GenBank/DDBJ databases">
        <title>Genomic analysis of 38 Legionella species identifies large and diverse effector repertoires.</title>
        <authorList>
            <person name="Burstein D."/>
            <person name="Amaro F."/>
            <person name="Zusman T."/>
            <person name="Lifshitz Z."/>
            <person name="Cohen O."/>
            <person name="Gilbert J.A."/>
            <person name="Pupko T."/>
            <person name="Shuman H.A."/>
            <person name="Segal G."/>
        </authorList>
    </citation>
    <scope>NUCLEOTIDE SEQUENCE [LARGE SCALE GENOMIC DNA]</scope>
    <source>
        <strain evidence="6 7">ATCC 49751</strain>
    </source>
</reference>
<dbReference type="GO" id="GO:0046872">
    <property type="term" value="F:metal ion binding"/>
    <property type="evidence" value="ECO:0007669"/>
    <property type="project" value="UniProtKB-KW"/>
</dbReference>
<gene>
    <name evidence="6" type="primary">cpdA</name>
    <name evidence="6" type="ORF">Llan_0882</name>
</gene>
<evidence type="ECO:0000256" key="2">
    <source>
        <dbReference type="ARBA" id="ARBA00022801"/>
    </source>
</evidence>
<dbReference type="GO" id="GO:0004114">
    <property type="term" value="F:3',5'-cyclic-nucleotide phosphodiesterase activity"/>
    <property type="evidence" value="ECO:0007669"/>
    <property type="project" value="UniProtKB-EC"/>
</dbReference>
<keyword evidence="2 6" id="KW-0378">Hydrolase</keyword>
<dbReference type="PANTHER" id="PTHR42988:SF2">
    <property type="entry name" value="CYCLIC NUCLEOTIDE PHOSPHODIESTERASE CBUA0032-RELATED"/>
    <property type="match status" value="1"/>
</dbReference>
<dbReference type="RefSeq" id="WP_028373535.1">
    <property type="nucleotide sequence ID" value="NZ_CAAAJD010000013.1"/>
</dbReference>
<dbReference type="OrthoDB" id="9784378at2"/>
<dbReference type="Pfam" id="PF00149">
    <property type="entry name" value="Metallophos"/>
    <property type="match status" value="1"/>
</dbReference>
<evidence type="ECO:0000313" key="6">
    <source>
        <dbReference type="EMBL" id="KTD23383.1"/>
    </source>
</evidence>
<protein>
    <submittedName>
        <fullName evidence="6">3',5'-cyclic adenosine monophosphate phosphodiesterase CpdA</fullName>
        <ecNumber evidence="6">3.1.4.17</ecNumber>
    </submittedName>
</protein>
<dbReference type="InterPro" id="IPR004843">
    <property type="entry name" value="Calcineurin-like_PHP"/>
</dbReference>
<proteinExistence type="inferred from homology"/>
<comment type="similarity">
    <text evidence="4">Belongs to the cyclic nucleotide phosphodiesterase class-III family.</text>
</comment>
<comment type="caution">
    <text evidence="6">The sequence shown here is derived from an EMBL/GenBank/DDBJ whole genome shotgun (WGS) entry which is preliminary data.</text>
</comment>
<keyword evidence="1" id="KW-0479">Metal-binding</keyword>
<dbReference type="Proteomes" id="UP000054869">
    <property type="component" value="Unassembled WGS sequence"/>
</dbReference>
<sequence>MSTNSPITLVQLSDLHFSGEKPLKNHPKLPAEGLANVLKHIETTIPEEKIIILTGDLVADPDPALYQELASIFRTLPHTVAAIPGNHDSFEMMKEHFFGYNISSKTVLSIGKWLNILLDSSHSGLVKHSGRIINSDLEMLENTLTQHPNQHILIFLHHPPIAFGSEKFKKIILENAADFNSIVQRFEQVKAVIFGHAHTEFSLLRQKILYLSCPSTWAQFDRSQDDLFFMPTPSAYNSYRLYDDGSFLFMTHYCWS</sequence>
<evidence type="ECO:0000256" key="4">
    <source>
        <dbReference type="ARBA" id="ARBA00025742"/>
    </source>
</evidence>
<feature type="domain" description="Calcineurin-like phosphoesterase" evidence="5">
    <location>
        <begin position="8"/>
        <end position="199"/>
    </location>
</feature>
<name>A0A0W0VT66_9GAMM</name>
<evidence type="ECO:0000256" key="1">
    <source>
        <dbReference type="ARBA" id="ARBA00022723"/>
    </source>
</evidence>
<accession>A0A0W0VT66</accession>
<dbReference type="InterPro" id="IPR050884">
    <property type="entry name" value="CNP_phosphodiesterase-III"/>
</dbReference>
<dbReference type="eggNOG" id="COG1409">
    <property type="taxonomic scope" value="Bacteria"/>
</dbReference>
<dbReference type="AlphaFoldDB" id="A0A0W0VT66"/>
<dbReference type="InterPro" id="IPR029052">
    <property type="entry name" value="Metallo-depent_PP-like"/>
</dbReference>
<dbReference type="PATRIC" id="fig|45067.4.peg.915"/>
<evidence type="ECO:0000313" key="7">
    <source>
        <dbReference type="Proteomes" id="UP000054869"/>
    </source>
</evidence>
<dbReference type="STRING" id="45067.Llan_0882"/>
<evidence type="ECO:0000256" key="3">
    <source>
        <dbReference type="ARBA" id="ARBA00023004"/>
    </source>
</evidence>
<keyword evidence="3" id="KW-0408">Iron</keyword>
<evidence type="ECO:0000259" key="5">
    <source>
        <dbReference type="Pfam" id="PF00149"/>
    </source>
</evidence>
<dbReference type="Gene3D" id="3.60.21.10">
    <property type="match status" value="1"/>
</dbReference>
<dbReference type="EMBL" id="LNYI01000015">
    <property type="protein sequence ID" value="KTD23383.1"/>
    <property type="molecule type" value="Genomic_DNA"/>
</dbReference>